<name>A0A026WEN9_OOCBI</name>
<evidence type="ECO:0000256" key="1">
    <source>
        <dbReference type="ARBA" id="ARBA00004651"/>
    </source>
</evidence>
<comment type="subcellular location">
    <subcellularLocation>
        <location evidence="1 10">Cell membrane</location>
        <topology evidence="1 10">Multi-pass membrane protein</topology>
    </subcellularLocation>
</comment>
<evidence type="ECO:0000313" key="11">
    <source>
        <dbReference type="EMBL" id="EZA54423.1"/>
    </source>
</evidence>
<keyword evidence="2" id="KW-1003">Cell membrane</keyword>
<dbReference type="GO" id="GO:0005549">
    <property type="term" value="F:odorant binding"/>
    <property type="evidence" value="ECO:0007669"/>
    <property type="project" value="InterPro"/>
</dbReference>
<feature type="transmembrane region" description="Helical" evidence="10">
    <location>
        <begin position="34"/>
        <end position="55"/>
    </location>
</feature>
<evidence type="ECO:0000313" key="12">
    <source>
        <dbReference type="Proteomes" id="UP000053097"/>
    </source>
</evidence>
<comment type="similarity">
    <text evidence="10">Belongs to the insect chemoreceptor superfamily. Heteromeric odorant receptor channel (TC 1.A.69) family.</text>
</comment>
<dbReference type="EMBL" id="KK107250">
    <property type="protein sequence ID" value="EZA54423.1"/>
    <property type="molecule type" value="Genomic_DNA"/>
</dbReference>
<dbReference type="AlphaFoldDB" id="A0A026WEN9"/>
<evidence type="ECO:0000256" key="10">
    <source>
        <dbReference type="RuleBase" id="RU351113"/>
    </source>
</evidence>
<dbReference type="GO" id="GO:0005886">
    <property type="term" value="C:plasma membrane"/>
    <property type="evidence" value="ECO:0007669"/>
    <property type="project" value="UniProtKB-SubCell"/>
</dbReference>
<dbReference type="PANTHER" id="PTHR21137">
    <property type="entry name" value="ODORANT RECEPTOR"/>
    <property type="match status" value="1"/>
</dbReference>
<feature type="transmembrane region" description="Helical" evidence="10">
    <location>
        <begin position="269"/>
        <end position="288"/>
    </location>
</feature>
<evidence type="ECO:0000256" key="7">
    <source>
        <dbReference type="ARBA" id="ARBA00023136"/>
    </source>
</evidence>
<dbReference type="Pfam" id="PF02949">
    <property type="entry name" value="7tm_6"/>
    <property type="match status" value="1"/>
</dbReference>
<reference evidence="11 12" key="1">
    <citation type="journal article" date="2014" name="Curr. Biol.">
        <title>The genome of the clonal raider ant Cerapachys biroi.</title>
        <authorList>
            <person name="Oxley P.R."/>
            <person name="Ji L."/>
            <person name="Fetter-Pruneda I."/>
            <person name="McKenzie S.K."/>
            <person name="Li C."/>
            <person name="Hu H."/>
            <person name="Zhang G."/>
            <person name="Kronauer D.J."/>
        </authorList>
    </citation>
    <scope>NUCLEOTIDE SEQUENCE [LARGE SCALE GENOMIC DNA]</scope>
</reference>
<comment type="caution">
    <text evidence="10">Lacks conserved residue(s) required for the propagation of feature annotation.</text>
</comment>
<evidence type="ECO:0000256" key="2">
    <source>
        <dbReference type="ARBA" id="ARBA00022475"/>
    </source>
</evidence>
<keyword evidence="5 10" id="KW-0552">Olfaction</keyword>
<keyword evidence="12" id="KW-1185">Reference proteome</keyword>
<dbReference type="OMA" id="IRVHICI"/>
<evidence type="ECO:0000256" key="5">
    <source>
        <dbReference type="ARBA" id="ARBA00022725"/>
    </source>
</evidence>
<evidence type="ECO:0000256" key="8">
    <source>
        <dbReference type="ARBA" id="ARBA00023170"/>
    </source>
</evidence>
<dbReference type="PANTHER" id="PTHR21137:SF35">
    <property type="entry name" value="ODORANT RECEPTOR 19A-RELATED"/>
    <property type="match status" value="1"/>
</dbReference>
<protein>
    <recommendedName>
        <fullName evidence="10">Odorant receptor</fullName>
    </recommendedName>
</protein>
<feature type="transmembrane region" description="Helical" evidence="10">
    <location>
        <begin position="121"/>
        <end position="143"/>
    </location>
</feature>
<keyword evidence="4 10" id="KW-0812">Transmembrane</keyword>
<dbReference type="OrthoDB" id="7551864at2759"/>
<sequence length="396" mass="46074">MDTHFLYLHRISLVAVGLWPYHRTINDYKIRVHICIIIILFLLLLHILLTTFLTTEWTIDLIIEILSISLFLLLCIIQYNCFWHNTHGVKHILENLQYVCSELKDENEIAIIKKYGHIAKCFAIVFTLLTICGLFILTLLPFLPRIFSIFSLVNESKSYCNIYIRTEYFVDQEKYFYFILLHLYVAQYITGGILLGAAILLAGYITYFCGLFNIASYRIEQAMQIINSDEICNWKNKMEIDKKLSHAVDIHRTALEFTEFYLYNFERTYFLIIAIIVICLSLHLFGIFQAVRFVFRIEDFVIHCGFTLGILGCSLGGNYLSQAITDHYSYIFSTAYNVRWYIAPVRVQRLILFLLQTGAKAYDIKLGGFCTLSLENFASLSTASISYFTVIYSIHK</sequence>
<dbReference type="GO" id="GO:0004984">
    <property type="term" value="F:olfactory receptor activity"/>
    <property type="evidence" value="ECO:0007669"/>
    <property type="project" value="InterPro"/>
</dbReference>
<feature type="transmembrane region" description="Helical" evidence="10">
    <location>
        <begin position="61"/>
        <end position="82"/>
    </location>
</feature>
<keyword evidence="3 10" id="KW-0716">Sensory transduction</keyword>
<dbReference type="GO" id="GO:0007165">
    <property type="term" value="P:signal transduction"/>
    <property type="evidence" value="ECO:0007669"/>
    <property type="project" value="UniProtKB-KW"/>
</dbReference>
<feature type="transmembrane region" description="Helical" evidence="10">
    <location>
        <begin position="300"/>
        <end position="320"/>
    </location>
</feature>
<evidence type="ECO:0000256" key="4">
    <source>
        <dbReference type="ARBA" id="ARBA00022692"/>
    </source>
</evidence>
<evidence type="ECO:0000256" key="9">
    <source>
        <dbReference type="ARBA" id="ARBA00023224"/>
    </source>
</evidence>
<dbReference type="Proteomes" id="UP000053097">
    <property type="component" value="Unassembled WGS sequence"/>
</dbReference>
<proteinExistence type="inferred from homology"/>
<keyword evidence="7 10" id="KW-0472">Membrane</keyword>
<organism evidence="11 12">
    <name type="scientific">Ooceraea biroi</name>
    <name type="common">Clonal raider ant</name>
    <name type="synonym">Cerapachys biroi</name>
    <dbReference type="NCBI Taxonomy" id="2015173"/>
    <lineage>
        <taxon>Eukaryota</taxon>
        <taxon>Metazoa</taxon>
        <taxon>Ecdysozoa</taxon>
        <taxon>Arthropoda</taxon>
        <taxon>Hexapoda</taxon>
        <taxon>Insecta</taxon>
        <taxon>Pterygota</taxon>
        <taxon>Neoptera</taxon>
        <taxon>Endopterygota</taxon>
        <taxon>Hymenoptera</taxon>
        <taxon>Apocrita</taxon>
        <taxon>Aculeata</taxon>
        <taxon>Formicoidea</taxon>
        <taxon>Formicidae</taxon>
        <taxon>Dorylinae</taxon>
        <taxon>Ooceraea</taxon>
    </lineage>
</organism>
<feature type="transmembrane region" description="Helical" evidence="10">
    <location>
        <begin position="175"/>
        <end position="208"/>
    </location>
</feature>
<gene>
    <name evidence="11" type="ORF">X777_05655</name>
</gene>
<accession>A0A026WEN9</accession>
<evidence type="ECO:0000256" key="3">
    <source>
        <dbReference type="ARBA" id="ARBA00022606"/>
    </source>
</evidence>
<keyword evidence="9 10" id="KW-0807">Transducer</keyword>
<evidence type="ECO:0000256" key="6">
    <source>
        <dbReference type="ARBA" id="ARBA00022989"/>
    </source>
</evidence>
<dbReference type="InterPro" id="IPR004117">
    <property type="entry name" value="7tm6_olfct_rcpt"/>
</dbReference>
<keyword evidence="8 10" id="KW-0675">Receptor</keyword>
<keyword evidence="6 10" id="KW-1133">Transmembrane helix</keyword>